<evidence type="ECO:0000313" key="2">
    <source>
        <dbReference type="Proteomes" id="UP001057279"/>
    </source>
</evidence>
<protein>
    <submittedName>
        <fullName evidence="1">Uncharacterized protein</fullName>
    </submittedName>
</protein>
<proteinExistence type="predicted"/>
<reference evidence="1" key="1">
    <citation type="submission" date="2022-03" db="EMBL/GenBank/DDBJ databases">
        <title>Genomic analyses of argali, domestic sheep and their hybrids provide insights into chromosomal evolution, heterosis and genetic basis of agronomic traits.</title>
        <authorList>
            <person name="Li M."/>
        </authorList>
    </citation>
    <scope>NUCLEOTIDE SEQUENCE</scope>
    <source>
        <strain evidence="1">F1 hybrid</strain>
    </source>
</reference>
<dbReference type="EMBL" id="CM043028">
    <property type="protein sequence ID" value="KAI4586032.1"/>
    <property type="molecule type" value="Genomic_DNA"/>
</dbReference>
<accession>A0ACB9V8D1</accession>
<evidence type="ECO:0000313" key="1">
    <source>
        <dbReference type="EMBL" id="KAI4586032.1"/>
    </source>
</evidence>
<keyword evidence="2" id="KW-1185">Reference proteome</keyword>
<gene>
    <name evidence="1" type="ORF">MJG53_003819</name>
</gene>
<comment type="caution">
    <text evidence="1">The sequence shown here is derived from an EMBL/GenBank/DDBJ whole genome shotgun (WGS) entry which is preliminary data.</text>
</comment>
<organism evidence="1 2">
    <name type="scientific">Ovis ammon polii x Ovis aries</name>
    <dbReference type="NCBI Taxonomy" id="2918886"/>
    <lineage>
        <taxon>Eukaryota</taxon>
        <taxon>Metazoa</taxon>
        <taxon>Chordata</taxon>
        <taxon>Craniata</taxon>
        <taxon>Vertebrata</taxon>
        <taxon>Euteleostomi</taxon>
        <taxon>Mammalia</taxon>
        <taxon>Eutheria</taxon>
        <taxon>Laurasiatheria</taxon>
        <taxon>Artiodactyla</taxon>
        <taxon>Ruminantia</taxon>
        <taxon>Pecora</taxon>
        <taxon>Bovidae</taxon>
        <taxon>Caprinae</taxon>
        <taxon>Ovis</taxon>
    </lineage>
</organism>
<name>A0ACB9V8D1_9CETA</name>
<dbReference type="Proteomes" id="UP001057279">
    <property type="component" value="Linkage Group LG03"/>
</dbReference>
<sequence>MIHRSPTRRKGGWGSGLSGLQTRALEGNADQEERFSGAAAAAGGGPGACSIWTQRSWPHSPQDLTFILERVTLTTGWVGCLATGQRYPSAIPTVDECSQEDSQSCLSEDPGKRSNGPEPHIKQSSLSPHSKCTIDYTLNPHLFIPDTFNPTLLTKKAARVLTDERRGRTKGSTFLEEALHRRALHRGALDRDALDRRALDRGALDRGALDQGPVDRGALDWGALDRDALDRDALDRGALDRDALDRGALDRGALDRDTLDRDALDRGALDRGALDRDTLDRDTLDRGALDRGALDQCACAVDRHAVDRGAVDQGPVDRRALDRGALDWDTLDRGAVDRGAVDRGALDRHAVDRRALDQGALDWDALHQGALDRGALDQDALHQGALDWGALDRGALDWDALHQGALDRGAVDRGALDQCALDRGALDQGALDWDALHQGALDRGAVDRGALDQCALDRGALDRGALAQDGCDGPIRIPDASVSSEQKPSHFSAAQAPRVWFVPDALGIVCASATWALTLSEGALLLSAWLLPAQQPAYSAVHGSLFHLLASLALASHARTMFTDPGALPAGAPPAPGLAGCCPLCGAVRPPGAHHCRVCQRCIRRAHHHCPWVNNCVGEDNRKFFVLFTLYTALGALHVLLLLSVPALRAYARGEWDLRTPVRLQASLLFLFMVALNGFLFAGLMFTIQMHSILTDPQSQPGEPGQASAWTNLKAVLGPRPSPAWISPFASAGPRAASGPQAVV</sequence>